<name>A0ABV6QDA4_9ACTN</name>
<proteinExistence type="predicted"/>
<dbReference type="EMBL" id="JBHLTC010000001">
    <property type="protein sequence ID" value="MFC0622540.1"/>
    <property type="molecule type" value="Genomic_DNA"/>
</dbReference>
<dbReference type="RefSeq" id="WP_380043218.1">
    <property type="nucleotide sequence ID" value="NZ_JBHLTC010000001.1"/>
</dbReference>
<evidence type="ECO:0000313" key="2">
    <source>
        <dbReference type="Proteomes" id="UP001589890"/>
    </source>
</evidence>
<gene>
    <name evidence="1" type="ORF">ACFFGN_00590</name>
</gene>
<comment type="caution">
    <text evidence="1">The sequence shown here is derived from an EMBL/GenBank/DDBJ whole genome shotgun (WGS) entry which is preliminary data.</text>
</comment>
<keyword evidence="2" id="KW-1185">Reference proteome</keyword>
<organism evidence="1 2">
    <name type="scientific">Kribbella deserti</name>
    <dbReference type="NCBI Taxonomy" id="1926257"/>
    <lineage>
        <taxon>Bacteria</taxon>
        <taxon>Bacillati</taxon>
        <taxon>Actinomycetota</taxon>
        <taxon>Actinomycetes</taxon>
        <taxon>Propionibacteriales</taxon>
        <taxon>Kribbellaceae</taxon>
        <taxon>Kribbella</taxon>
    </lineage>
</organism>
<evidence type="ECO:0000313" key="1">
    <source>
        <dbReference type="EMBL" id="MFC0622540.1"/>
    </source>
</evidence>
<reference evidence="1 2" key="1">
    <citation type="submission" date="2024-09" db="EMBL/GenBank/DDBJ databases">
        <authorList>
            <person name="Sun Q."/>
            <person name="Mori K."/>
        </authorList>
    </citation>
    <scope>NUCLEOTIDE SEQUENCE [LARGE SCALE GENOMIC DNA]</scope>
    <source>
        <strain evidence="1 2">CGMCC 1.15906</strain>
    </source>
</reference>
<sequence>MNRFVRRVLVPLTALVAGLLPGVIVVQQAEAITKMTHSQAAAIFSAAGITWSSTGNCSDWNVPTCTSFTNMNDTTVYGARTFKQASGCAMRVTGGTEVGHASGTYSHRNGYKIDWALSTCIQNYINANFTRISNRPGDNAPRWQSGAGNIYARESNHWDVLYYNCGGC</sequence>
<dbReference type="Proteomes" id="UP001589890">
    <property type="component" value="Unassembled WGS sequence"/>
</dbReference>
<accession>A0ABV6QDA4</accession>
<protein>
    <submittedName>
        <fullName evidence="1">Uncharacterized protein</fullName>
    </submittedName>
</protein>